<keyword evidence="3 10" id="KW-0812">Transmembrane</keyword>
<dbReference type="FunCoup" id="H3BFW9">
    <property type="interactions" value="208"/>
</dbReference>
<dbReference type="eggNOG" id="ENOG502RYH4">
    <property type="taxonomic scope" value="Eukaryota"/>
</dbReference>
<evidence type="ECO:0000256" key="2">
    <source>
        <dbReference type="ARBA" id="ARBA00007180"/>
    </source>
</evidence>
<keyword evidence="9" id="KW-0393">Immunoglobulin domain</keyword>
<reference evidence="13" key="1">
    <citation type="submission" date="2011-08" db="EMBL/GenBank/DDBJ databases">
        <title>The draft genome of Latimeria chalumnae.</title>
        <authorList>
            <person name="Di Palma F."/>
            <person name="Alfoldi J."/>
            <person name="Johnson J."/>
            <person name="Berlin A."/>
            <person name="Gnerre S."/>
            <person name="Jaffe D."/>
            <person name="MacCallum I."/>
            <person name="Young S."/>
            <person name="Walker B.J."/>
            <person name="Lander E."/>
            <person name="Lindblad-Toh K."/>
        </authorList>
    </citation>
    <scope>NUCLEOTIDE SEQUENCE [LARGE SCALE GENOMIC DNA]</scope>
    <source>
        <strain evidence="13">Wild caught</strain>
    </source>
</reference>
<dbReference type="SMART" id="SM00406">
    <property type="entry name" value="IGv"/>
    <property type="match status" value="1"/>
</dbReference>
<feature type="transmembrane region" description="Helical" evidence="10">
    <location>
        <begin position="127"/>
        <end position="151"/>
    </location>
</feature>
<evidence type="ECO:0000313" key="12">
    <source>
        <dbReference type="Ensembl" id="ENSLACP00000020790.1"/>
    </source>
</evidence>
<keyword evidence="4" id="KW-0732">Signal</keyword>
<reference evidence="12" key="3">
    <citation type="submission" date="2025-09" db="UniProtKB">
        <authorList>
            <consortium name="Ensembl"/>
        </authorList>
    </citation>
    <scope>IDENTIFICATION</scope>
</reference>
<dbReference type="InterPro" id="IPR000920">
    <property type="entry name" value="Myelin_P0-rel"/>
</dbReference>
<protein>
    <submittedName>
        <fullName evidence="12">Myelin protein zero like 3</fullName>
    </submittedName>
</protein>
<keyword evidence="7" id="KW-1015">Disulfide bond</keyword>
<dbReference type="InParanoid" id="H3BFW9"/>
<dbReference type="FunFam" id="2.60.40.10:FF:000193">
    <property type="entry name" value="Myelin protein zero-like 1 like"/>
    <property type="match status" value="1"/>
</dbReference>
<feature type="domain" description="Ig-like" evidence="11">
    <location>
        <begin position="15"/>
        <end position="115"/>
    </location>
</feature>
<sequence length="208" mass="23119">AMDVTTDPEVTGYIGEQVELKCTFRSSVPVSQKLTVTWFYRPQSGGTVPVEVFFYQSMVYPSQTGPFKDRISWIGNVDKGDASIAIKNLTVNDNGTFSCTVKNPPDVYSELRTIILTITTRGKLGRWLSAVSVLSLLVLIPSLVVVTVMLVRMGRQFGILEQKTKRYKKSSIEVSENEDPDGKPGLTEKICLCCVSCLEDSEDEDEFL</sequence>
<dbReference type="InterPro" id="IPR013783">
    <property type="entry name" value="Ig-like_fold"/>
</dbReference>
<keyword evidence="8" id="KW-0325">Glycoprotein</keyword>
<evidence type="ECO:0000256" key="1">
    <source>
        <dbReference type="ARBA" id="ARBA00004479"/>
    </source>
</evidence>
<comment type="subcellular location">
    <subcellularLocation>
        <location evidence="1">Membrane</location>
        <topology evidence="1">Single-pass type I membrane protein</topology>
    </subcellularLocation>
</comment>
<dbReference type="InterPro" id="IPR003599">
    <property type="entry name" value="Ig_sub"/>
</dbReference>
<dbReference type="OMA" id="WCLNCVD"/>
<dbReference type="Proteomes" id="UP000008672">
    <property type="component" value="Unassembled WGS sequence"/>
</dbReference>
<evidence type="ECO:0000256" key="7">
    <source>
        <dbReference type="ARBA" id="ARBA00023157"/>
    </source>
</evidence>
<accession>H3BFW9</accession>
<dbReference type="PRINTS" id="PR00213">
    <property type="entry name" value="MYELINP0"/>
</dbReference>
<evidence type="ECO:0000256" key="3">
    <source>
        <dbReference type="ARBA" id="ARBA00022692"/>
    </source>
</evidence>
<dbReference type="InterPro" id="IPR007110">
    <property type="entry name" value="Ig-like_dom"/>
</dbReference>
<evidence type="ECO:0000259" key="11">
    <source>
        <dbReference type="PROSITE" id="PS50835"/>
    </source>
</evidence>
<dbReference type="InterPro" id="IPR036179">
    <property type="entry name" value="Ig-like_dom_sf"/>
</dbReference>
<dbReference type="PROSITE" id="PS50835">
    <property type="entry name" value="IG_LIKE"/>
    <property type="match status" value="1"/>
</dbReference>
<keyword evidence="13" id="KW-1185">Reference proteome</keyword>
<dbReference type="Ensembl" id="ENSLACT00000020930.1">
    <property type="protein sequence ID" value="ENSLACP00000020790.1"/>
    <property type="gene ID" value="ENSLACG00000018263.1"/>
</dbReference>
<evidence type="ECO:0000256" key="5">
    <source>
        <dbReference type="ARBA" id="ARBA00022989"/>
    </source>
</evidence>
<dbReference type="Pfam" id="PF07686">
    <property type="entry name" value="V-set"/>
    <property type="match status" value="1"/>
</dbReference>
<dbReference type="SMART" id="SM00409">
    <property type="entry name" value="IG"/>
    <property type="match status" value="1"/>
</dbReference>
<evidence type="ECO:0000256" key="8">
    <source>
        <dbReference type="ARBA" id="ARBA00023180"/>
    </source>
</evidence>
<evidence type="ECO:0000256" key="10">
    <source>
        <dbReference type="SAM" id="Phobius"/>
    </source>
</evidence>
<dbReference type="EMBL" id="AFYH01011928">
    <property type="status" value="NOT_ANNOTATED_CDS"/>
    <property type="molecule type" value="Genomic_DNA"/>
</dbReference>
<evidence type="ECO:0000256" key="4">
    <source>
        <dbReference type="ARBA" id="ARBA00022729"/>
    </source>
</evidence>
<proteinExistence type="inferred from homology"/>
<dbReference type="GeneTree" id="ENSGT01030000234556"/>
<dbReference type="HOGENOM" id="CLU_090350_1_0_1"/>
<evidence type="ECO:0000313" key="13">
    <source>
        <dbReference type="Proteomes" id="UP000008672"/>
    </source>
</evidence>
<evidence type="ECO:0000256" key="6">
    <source>
        <dbReference type="ARBA" id="ARBA00023136"/>
    </source>
</evidence>
<evidence type="ECO:0000256" key="9">
    <source>
        <dbReference type="ARBA" id="ARBA00023319"/>
    </source>
</evidence>
<reference evidence="12" key="2">
    <citation type="submission" date="2025-08" db="UniProtKB">
        <authorList>
            <consortium name="Ensembl"/>
        </authorList>
    </citation>
    <scope>IDENTIFICATION</scope>
</reference>
<name>H3BFW9_LATCH</name>
<dbReference type="GO" id="GO:0005886">
    <property type="term" value="C:plasma membrane"/>
    <property type="evidence" value="ECO:0007669"/>
    <property type="project" value="TreeGrafter"/>
</dbReference>
<dbReference type="AlphaFoldDB" id="H3BFW9"/>
<keyword evidence="5 10" id="KW-1133">Transmembrane helix</keyword>
<dbReference type="PANTHER" id="PTHR13869:SF20">
    <property type="entry name" value="MYELIN PROTEIN ZERO-LIKE PROTEIN 3"/>
    <property type="match status" value="1"/>
</dbReference>
<gene>
    <name evidence="12" type="primary">MPZL3</name>
</gene>
<dbReference type="STRING" id="7897.ENSLACP00000020790"/>
<comment type="similarity">
    <text evidence="2">Belongs to the myelin P0 protein family.</text>
</comment>
<dbReference type="SUPFAM" id="SSF48726">
    <property type="entry name" value="Immunoglobulin"/>
    <property type="match status" value="1"/>
</dbReference>
<organism evidence="12 13">
    <name type="scientific">Latimeria chalumnae</name>
    <name type="common">Coelacanth</name>
    <dbReference type="NCBI Taxonomy" id="7897"/>
    <lineage>
        <taxon>Eukaryota</taxon>
        <taxon>Metazoa</taxon>
        <taxon>Chordata</taxon>
        <taxon>Craniata</taxon>
        <taxon>Vertebrata</taxon>
        <taxon>Euteleostomi</taxon>
        <taxon>Coelacanthiformes</taxon>
        <taxon>Coelacanthidae</taxon>
        <taxon>Latimeria</taxon>
    </lineage>
</organism>
<dbReference type="InterPro" id="IPR013106">
    <property type="entry name" value="Ig_V-set"/>
</dbReference>
<dbReference type="Bgee" id="ENSLACG00000018263">
    <property type="expression patterns" value="Expressed in pectoral fin and 2 other cell types or tissues"/>
</dbReference>
<dbReference type="Gene3D" id="2.60.40.10">
    <property type="entry name" value="Immunoglobulins"/>
    <property type="match status" value="1"/>
</dbReference>
<dbReference type="PANTHER" id="PTHR13869">
    <property type="entry name" value="MYELIN P0 RELATED"/>
    <property type="match status" value="1"/>
</dbReference>
<keyword evidence="6 10" id="KW-0472">Membrane</keyword>